<evidence type="ECO:0000313" key="2">
    <source>
        <dbReference type="EMBL" id="WAR07037.1"/>
    </source>
</evidence>
<proteinExistence type="predicted"/>
<sequence>MSVKPARPGADTDVDRYIRESVKSFKDCNVKNNARRNSLQRRTLGIECERRLASASLSREERQLRQHLRQMNIEKAKNHIIHNLRDTKSGHRKVSKEERAVPHELPIPVEPYPVTFRPDTPSPTELDRRIHGRAYAARSHRRRSREFEDLNLNTGNNGSLFQIPEVSHEDEGPRRRVNSMSTAQRVLSRKHYSSSGSSSTAGTPRGSPKTRKKSLGQKKRATSNNSSKESVDEGSDQITSLSELHWIGDPEAIHSVRRPRLTVDEQELEAEIHKLTLT</sequence>
<feature type="compositionally biased region" description="Low complexity" evidence="1">
    <location>
        <begin position="193"/>
        <end position="207"/>
    </location>
</feature>
<dbReference type="Proteomes" id="UP001164746">
    <property type="component" value="Chromosome 6"/>
</dbReference>
<accession>A0ABY7ED94</accession>
<dbReference type="EMBL" id="CP111017">
    <property type="protein sequence ID" value="WAR07074.1"/>
    <property type="molecule type" value="Genomic_DNA"/>
</dbReference>
<name>A0ABY7ED94_MYAAR</name>
<protein>
    <submittedName>
        <fullName evidence="3">Uncharacterized protein</fullName>
    </submittedName>
</protein>
<organism evidence="3 4">
    <name type="scientific">Mya arenaria</name>
    <name type="common">Soft-shell clam</name>
    <dbReference type="NCBI Taxonomy" id="6604"/>
    <lineage>
        <taxon>Eukaryota</taxon>
        <taxon>Metazoa</taxon>
        <taxon>Spiralia</taxon>
        <taxon>Lophotrochozoa</taxon>
        <taxon>Mollusca</taxon>
        <taxon>Bivalvia</taxon>
        <taxon>Autobranchia</taxon>
        <taxon>Heteroconchia</taxon>
        <taxon>Euheterodonta</taxon>
        <taxon>Imparidentia</taxon>
        <taxon>Neoheterodontei</taxon>
        <taxon>Myida</taxon>
        <taxon>Myoidea</taxon>
        <taxon>Myidae</taxon>
        <taxon>Mya</taxon>
    </lineage>
</organism>
<evidence type="ECO:0000256" key="1">
    <source>
        <dbReference type="SAM" id="MobiDB-lite"/>
    </source>
</evidence>
<feature type="region of interest" description="Disordered" evidence="1">
    <location>
        <begin position="109"/>
        <end position="238"/>
    </location>
</feature>
<dbReference type="EMBL" id="CP111017">
    <property type="protein sequence ID" value="WAR07037.1"/>
    <property type="molecule type" value="Genomic_DNA"/>
</dbReference>
<keyword evidence="4" id="KW-1185">Reference proteome</keyword>
<gene>
    <name evidence="2" type="ORF">MAR_016995</name>
    <name evidence="3" type="ORF">MAR_017032</name>
</gene>
<reference evidence="3" key="1">
    <citation type="submission" date="2022-11" db="EMBL/GenBank/DDBJ databases">
        <title>Centuries of genome instability and evolution in soft-shell clam transmissible cancer (bioRxiv).</title>
        <authorList>
            <person name="Hart S.F.M."/>
            <person name="Yonemitsu M.A."/>
            <person name="Giersch R.M."/>
            <person name="Beal B.F."/>
            <person name="Arriagada G."/>
            <person name="Davis B.W."/>
            <person name="Ostrander E.A."/>
            <person name="Goff S.P."/>
            <person name="Metzger M.J."/>
        </authorList>
    </citation>
    <scope>NUCLEOTIDE SEQUENCE</scope>
    <source>
        <strain evidence="3">MELC-2E11</strain>
        <tissue evidence="3">Siphon/mantle</tissue>
    </source>
</reference>
<feature type="compositionally biased region" description="Polar residues" evidence="1">
    <location>
        <begin position="151"/>
        <end position="160"/>
    </location>
</feature>
<feature type="compositionally biased region" description="Basic residues" evidence="1">
    <location>
        <begin position="208"/>
        <end position="221"/>
    </location>
</feature>
<evidence type="ECO:0000313" key="3">
    <source>
        <dbReference type="EMBL" id="WAR07074.1"/>
    </source>
</evidence>
<evidence type="ECO:0000313" key="4">
    <source>
        <dbReference type="Proteomes" id="UP001164746"/>
    </source>
</evidence>